<sequence length="480" mass="53362">MMSLEGPEDARSVLSGGSGPIRAGSVRVTGRPSLALSAHNTNLTRPSMNPSLITAKTAKEMEYSAVRPLKSSLELIRYIQSNPTTAFSKKVKFFLLSIALCHTCIPRKVETKLGSSSSDTISSIEQAGEIANANITGGSDKSSNTPPGASARAEDPGADDDDESVEIDYQAASPDELALVQAASDMGFVFWDKKLKKLTLKLYPNGFDEEPVFEDYELLEVVDFTSARKRMSCVVRFPDGKIIMLCKGADNVILERLRDVHMVSKKQNELTRNVSQRKKTEAELILQKTHDESGTPIIGRLSTSSLKRSSIQMNRTSTNGSDSLPAIDTVLGNEQADQDIGEIVKKSRKSMQLQQKDKYNFTEEHSYIPPDQLVLNDEFVLERTLQHIEEFSSDGLRTLLYSYRYLDEKTYQAWAETYAKAKTAIHNRADKIQEAGCMLENNFELLGCTAIEDKLQEGVPEAIEKLRRAGIRMWIGYLVQ</sequence>
<comment type="caution">
    <text evidence="1">The sequence shown here is derived from an EMBL/GenBank/DDBJ whole genome shotgun (WGS) entry which is preliminary data.</text>
</comment>
<gene>
    <name evidence="1" type="ORF">Amon02_001006200</name>
</gene>
<dbReference type="EMBL" id="BSXS01009848">
    <property type="protein sequence ID" value="GME96719.1"/>
    <property type="molecule type" value="Genomic_DNA"/>
</dbReference>
<protein>
    <submittedName>
        <fullName evidence="1">Unnamed protein product</fullName>
    </submittedName>
</protein>
<reference evidence="1" key="1">
    <citation type="submission" date="2023-04" db="EMBL/GenBank/DDBJ databases">
        <title>Ambrosiozyma monospora NBRC 10751.</title>
        <authorList>
            <person name="Ichikawa N."/>
            <person name="Sato H."/>
            <person name="Tonouchi N."/>
        </authorList>
    </citation>
    <scope>NUCLEOTIDE SEQUENCE</scope>
    <source>
        <strain evidence="1">NBRC 10751</strain>
    </source>
</reference>
<name>A0ACB5TWV4_AMBMO</name>
<proteinExistence type="predicted"/>
<accession>A0ACB5TWV4</accession>
<organism evidence="1 2">
    <name type="scientific">Ambrosiozyma monospora</name>
    <name type="common">Yeast</name>
    <name type="synonym">Endomycopsis monosporus</name>
    <dbReference type="NCBI Taxonomy" id="43982"/>
    <lineage>
        <taxon>Eukaryota</taxon>
        <taxon>Fungi</taxon>
        <taxon>Dikarya</taxon>
        <taxon>Ascomycota</taxon>
        <taxon>Saccharomycotina</taxon>
        <taxon>Pichiomycetes</taxon>
        <taxon>Pichiales</taxon>
        <taxon>Pichiaceae</taxon>
        <taxon>Ambrosiozyma</taxon>
    </lineage>
</organism>
<evidence type="ECO:0000313" key="2">
    <source>
        <dbReference type="Proteomes" id="UP001165064"/>
    </source>
</evidence>
<evidence type="ECO:0000313" key="1">
    <source>
        <dbReference type="EMBL" id="GME96719.1"/>
    </source>
</evidence>
<keyword evidence="2" id="KW-1185">Reference proteome</keyword>
<dbReference type="Proteomes" id="UP001165064">
    <property type="component" value="Unassembled WGS sequence"/>
</dbReference>